<evidence type="ECO:0000256" key="1">
    <source>
        <dbReference type="ARBA" id="ARBA00007589"/>
    </source>
</evidence>
<dbReference type="SUPFAM" id="SSF53218">
    <property type="entry name" value="Molybdenum cofactor biosynthesis proteins"/>
    <property type="match status" value="1"/>
</dbReference>
<dbReference type="InterPro" id="IPR001453">
    <property type="entry name" value="MoaB/Mog_dom"/>
</dbReference>
<dbReference type="SUPFAM" id="SSF52402">
    <property type="entry name" value="Adenine nucleotide alpha hydrolases-like"/>
    <property type="match status" value="1"/>
</dbReference>
<name>A0A0L7QVC8_9HYME</name>
<dbReference type="Pfam" id="PF00994">
    <property type="entry name" value="MoCF_biosynth"/>
    <property type="match status" value="1"/>
</dbReference>
<dbReference type="Proteomes" id="UP000053825">
    <property type="component" value="Unassembled WGS sequence"/>
</dbReference>
<dbReference type="CDD" id="cd00885">
    <property type="entry name" value="cinA"/>
    <property type="match status" value="1"/>
</dbReference>
<evidence type="ECO:0000313" key="4">
    <source>
        <dbReference type="Proteomes" id="UP000053825"/>
    </source>
</evidence>
<evidence type="ECO:0000313" key="3">
    <source>
        <dbReference type="EMBL" id="KOC62597.1"/>
    </source>
</evidence>
<dbReference type="PANTHER" id="PTHR13939:SF0">
    <property type="entry name" value="NMN AMIDOHYDROLASE-LIKE PROTEIN YFAY"/>
    <property type="match status" value="1"/>
</dbReference>
<accession>A0A0L7QVC8</accession>
<sequence>MINLRECMMRVLLKNRWQTRVNGILFRSKSSGGRPTVGIIVIGDEILKAQVRDTNSTYACKLLREHGIKVEKISIVPDNLEVIANEMRDFSKRFNYIFTSGGIGPTHDDITYEAAALAFNDTLYYHPTLVDIIQNCFNCGSFPSPAYKMAHIPTKCVLKFGINETTGQALVYPCVVIANVYIFPGSPMFFENLFLAVCKECFVGYKRFATREIYINAREESFADILSAVAQECPNVSFGSYPERNRYYKARVTIESENEKDTATAKRMFCERIPKNVLVDYDCRPYVDCLRKYETLIKTSERRSVYESCFKKFVNYYEKPEEVWIYLDGSEESVVMIHFARIANDKLWQGIKGRKLHAICLNSDTLKSAVNKFVHEVCDRYDVELERLKYEKTDLASSLKNVMVWKPELRILLVGERLKGNERKIYDNVRLLNDNSSMAMEVHFPLTDWTDEDVRSFFNSFSLPYYTIES</sequence>
<dbReference type="InterPro" id="IPR014729">
    <property type="entry name" value="Rossmann-like_a/b/a_fold"/>
</dbReference>
<organism evidence="3 4">
    <name type="scientific">Habropoda laboriosa</name>
    <dbReference type="NCBI Taxonomy" id="597456"/>
    <lineage>
        <taxon>Eukaryota</taxon>
        <taxon>Metazoa</taxon>
        <taxon>Ecdysozoa</taxon>
        <taxon>Arthropoda</taxon>
        <taxon>Hexapoda</taxon>
        <taxon>Insecta</taxon>
        <taxon>Pterygota</taxon>
        <taxon>Neoptera</taxon>
        <taxon>Endopterygota</taxon>
        <taxon>Hymenoptera</taxon>
        <taxon>Apocrita</taxon>
        <taxon>Aculeata</taxon>
        <taxon>Apoidea</taxon>
        <taxon>Anthophila</taxon>
        <taxon>Apidae</taxon>
        <taxon>Habropoda</taxon>
    </lineage>
</organism>
<dbReference type="InterPro" id="IPR036425">
    <property type="entry name" value="MoaB/Mog-like_dom_sf"/>
</dbReference>
<keyword evidence="4" id="KW-1185">Reference proteome</keyword>
<dbReference type="Gene3D" id="3.40.980.10">
    <property type="entry name" value="MoaB/Mog-like domain"/>
    <property type="match status" value="1"/>
</dbReference>
<dbReference type="SMART" id="SM00852">
    <property type="entry name" value="MoCF_biosynth"/>
    <property type="match status" value="1"/>
</dbReference>
<evidence type="ECO:0000259" key="2">
    <source>
        <dbReference type="SMART" id="SM00852"/>
    </source>
</evidence>
<dbReference type="PANTHER" id="PTHR13939">
    <property type="entry name" value="NICOTINAMIDE-NUCLEOTIDE AMIDOHYDROLASE PNCC"/>
    <property type="match status" value="1"/>
</dbReference>
<dbReference type="OrthoDB" id="270728at2759"/>
<dbReference type="Gene3D" id="3.40.50.620">
    <property type="entry name" value="HUPs"/>
    <property type="match status" value="1"/>
</dbReference>
<dbReference type="Pfam" id="PF24102">
    <property type="entry name" value="FLAD1_M"/>
    <property type="match status" value="1"/>
</dbReference>
<feature type="domain" description="MoaB/Mog" evidence="2">
    <location>
        <begin position="38"/>
        <end position="204"/>
    </location>
</feature>
<dbReference type="AlphaFoldDB" id="A0A0L7QVC8"/>
<dbReference type="EMBL" id="KQ414727">
    <property type="protein sequence ID" value="KOC62597.1"/>
    <property type="molecule type" value="Genomic_DNA"/>
</dbReference>
<proteinExistence type="inferred from homology"/>
<dbReference type="STRING" id="597456.A0A0L7QVC8"/>
<comment type="similarity">
    <text evidence="1">In the N-terminal section; belongs to the MoaB/Mog family.</text>
</comment>
<protein>
    <submittedName>
        <fullName evidence="3">FAD synthase</fullName>
    </submittedName>
</protein>
<dbReference type="InterPro" id="IPR050101">
    <property type="entry name" value="CinA"/>
</dbReference>
<reference evidence="3 4" key="1">
    <citation type="submission" date="2015-07" db="EMBL/GenBank/DDBJ databases">
        <title>The genome of Habropoda laboriosa.</title>
        <authorList>
            <person name="Pan H."/>
            <person name="Kapheim K."/>
        </authorList>
    </citation>
    <scope>NUCLEOTIDE SEQUENCE [LARGE SCALE GENOMIC DNA]</scope>
    <source>
        <strain evidence="3">0110345459</strain>
    </source>
</reference>
<dbReference type="InterPro" id="IPR056596">
    <property type="entry name" value="FLAD1_M"/>
</dbReference>
<gene>
    <name evidence="3" type="ORF">WH47_04258</name>
</gene>